<dbReference type="Gene3D" id="3.40.1280.10">
    <property type="match status" value="1"/>
</dbReference>
<accession>A0A8J6TF86</accession>
<name>A0A8J6TF86_9CHLR</name>
<keyword evidence="3" id="KW-0808">Transferase</keyword>
<dbReference type="GO" id="GO:0003723">
    <property type="term" value="F:RNA binding"/>
    <property type="evidence" value="ECO:0007669"/>
    <property type="project" value="InterPro"/>
</dbReference>
<keyword evidence="2 5" id="KW-0489">Methyltransferase</keyword>
<dbReference type="GO" id="GO:0006396">
    <property type="term" value="P:RNA processing"/>
    <property type="evidence" value="ECO:0007669"/>
    <property type="project" value="InterPro"/>
</dbReference>
<comment type="similarity">
    <text evidence="1">Belongs to the class IV-like SAM-binding methyltransferase superfamily. RNA methyltransferase TrmH family.</text>
</comment>
<dbReference type="InterPro" id="IPR029028">
    <property type="entry name" value="Alpha/beta_knot_MTases"/>
</dbReference>
<dbReference type="AlphaFoldDB" id="A0A8J6TF86"/>
<organism evidence="5 6">
    <name type="scientific">Candidatus Desulfolinea nitratireducens</name>
    <dbReference type="NCBI Taxonomy" id="2841698"/>
    <lineage>
        <taxon>Bacteria</taxon>
        <taxon>Bacillati</taxon>
        <taxon>Chloroflexota</taxon>
        <taxon>Anaerolineae</taxon>
        <taxon>Anaerolineales</taxon>
        <taxon>Anaerolineales incertae sedis</taxon>
        <taxon>Candidatus Desulfolinea</taxon>
    </lineage>
</organism>
<dbReference type="GO" id="GO:0008173">
    <property type="term" value="F:RNA methyltransferase activity"/>
    <property type="evidence" value="ECO:0007669"/>
    <property type="project" value="InterPro"/>
</dbReference>
<feature type="domain" description="RNA 2-O ribose methyltransferase substrate binding" evidence="4">
    <location>
        <begin position="30"/>
        <end position="102"/>
    </location>
</feature>
<dbReference type="Pfam" id="PF22435">
    <property type="entry name" value="MRM3-like_sub_bind"/>
    <property type="match status" value="1"/>
</dbReference>
<dbReference type="GO" id="GO:0032259">
    <property type="term" value="P:methylation"/>
    <property type="evidence" value="ECO:0007669"/>
    <property type="project" value="UniProtKB-KW"/>
</dbReference>
<sequence length="256" mass="27688">MITSPQNPKLKLVRALQGRAKTRRKEKAFLVEGVRLLEEAVKAKWPIRFVLYANNLNERGQELLNSLQDVDAEEVDSALLKSIGDTETSQGILAVLDKSQLPMPNSPDFLLILDQIRDPGNLGTLLRTAAAAGVDAVILPPETTDAFSPKVLRAGMGAHFHLPILSADWDQIKDRVGGLKVWLAVMAGDIAYTEADFKSPSALVIGGEAEGASQFARELAAMSVHIPMPGEMESLNAAIAGAVMLFEVVRQRELLG</sequence>
<dbReference type="InterPro" id="IPR029064">
    <property type="entry name" value="Ribosomal_eL30-like_sf"/>
</dbReference>
<dbReference type="SMART" id="SM00967">
    <property type="entry name" value="SpoU_sub_bind"/>
    <property type="match status" value="1"/>
</dbReference>
<dbReference type="InterPro" id="IPR029026">
    <property type="entry name" value="tRNA_m1G_MTases_N"/>
</dbReference>
<protein>
    <submittedName>
        <fullName evidence="5">RNA methyltransferase</fullName>
    </submittedName>
</protein>
<dbReference type="GO" id="GO:0005737">
    <property type="term" value="C:cytoplasm"/>
    <property type="evidence" value="ECO:0007669"/>
    <property type="project" value="UniProtKB-ARBA"/>
</dbReference>
<dbReference type="SUPFAM" id="SSF75217">
    <property type="entry name" value="alpha/beta knot"/>
    <property type="match status" value="1"/>
</dbReference>
<dbReference type="CDD" id="cd18095">
    <property type="entry name" value="SpoU-like_rRNA-MTase"/>
    <property type="match status" value="1"/>
</dbReference>
<evidence type="ECO:0000313" key="6">
    <source>
        <dbReference type="Proteomes" id="UP000614469"/>
    </source>
</evidence>
<comment type="caution">
    <text evidence="5">The sequence shown here is derived from an EMBL/GenBank/DDBJ whole genome shotgun (WGS) entry which is preliminary data.</text>
</comment>
<dbReference type="InterPro" id="IPR001537">
    <property type="entry name" value="SpoU_MeTrfase"/>
</dbReference>
<dbReference type="SUPFAM" id="SSF55315">
    <property type="entry name" value="L30e-like"/>
    <property type="match status" value="1"/>
</dbReference>
<dbReference type="PANTHER" id="PTHR43191:SF2">
    <property type="entry name" value="RRNA METHYLTRANSFERASE 3, MITOCHONDRIAL"/>
    <property type="match status" value="1"/>
</dbReference>
<dbReference type="InterPro" id="IPR013123">
    <property type="entry name" value="SpoU_subst-bd"/>
</dbReference>
<evidence type="ECO:0000256" key="2">
    <source>
        <dbReference type="ARBA" id="ARBA00022603"/>
    </source>
</evidence>
<reference evidence="5 6" key="1">
    <citation type="submission" date="2020-08" db="EMBL/GenBank/DDBJ databases">
        <title>Bridging the membrane lipid divide: bacteria of the FCB group superphylum have the potential to synthesize archaeal ether lipids.</title>
        <authorList>
            <person name="Villanueva L."/>
            <person name="Von Meijenfeldt F.A.B."/>
            <person name="Westbye A.B."/>
            <person name="Yadav S."/>
            <person name="Hopmans E.C."/>
            <person name="Dutilh B.E."/>
            <person name="Sinninghe Damste J.S."/>
        </authorList>
    </citation>
    <scope>NUCLEOTIDE SEQUENCE [LARGE SCALE GENOMIC DNA]</scope>
    <source>
        <strain evidence="5">NIOZ-UU36</strain>
    </source>
</reference>
<dbReference type="Proteomes" id="UP000614469">
    <property type="component" value="Unassembled WGS sequence"/>
</dbReference>
<evidence type="ECO:0000256" key="1">
    <source>
        <dbReference type="ARBA" id="ARBA00007228"/>
    </source>
</evidence>
<evidence type="ECO:0000313" key="5">
    <source>
        <dbReference type="EMBL" id="MBC8336086.1"/>
    </source>
</evidence>
<dbReference type="PANTHER" id="PTHR43191">
    <property type="entry name" value="RRNA METHYLTRANSFERASE 3"/>
    <property type="match status" value="1"/>
</dbReference>
<proteinExistence type="inferred from homology"/>
<dbReference type="Pfam" id="PF00588">
    <property type="entry name" value="SpoU_methylase"/>
    <property type="match status" value="1"/>
</dbReference>
<dbReference type="EMBL" id="JACNJN010000138">
    <property type="protein sequence ID" value="MBC8336086.1"/>
    <property type="molecule type" value="Genomic_DNA"/>
</dbReference>
<dbReference type="InterPro" id="IPR053888">
    <property type="entry name" value="MRM3-like_sub_bind"/>
</dbReference>
<dbReference type="Gene3D" id="3.30.1330.30">
    <property type="match status" value="1"/>
</dbReference>
<gene>
    <name evidence="5" type="ORF">H8E29_12530</name>
</gene>
<evidence type="ECO:0000259" key="4">
    <source>
        <dbReference type="SMART" id="SM00967"/>
    </source>
</evidence>
<dbReference type="InterPro" id="IPR051259">
    <property type="entry name" value="rRNA_Methyltransferase"/>
</dbReference>
<evidence type="ECO:0000256" key="3">
    <source>
        <dbReference type="ARBA" id="ARBA00022679"/>
    </source>
</evidence>